<dbReference type="CDD" id="cd00075">
    <property type="entry name" value="HATPase"/>
    <property type="match status" value="1"/>
</dbReference>
<dbReference type="Pfam" id="PF02518">
    <property type="entry name" value="HATPase_c"/>
    <property type="match status" value="1"/>
</dbReference>
<evidence type="ECO:0000313" key="8">
    <source>
        <dbReference type="EMBL" id="OGD88216.1"/>
    </source>
</evidence>
<dbReference type="EC" id="2.7.13.3" evidence="2"/>
<dbReference type="PRINTS" id="PR00344">
    <property type="entry name" value="BCTRLSENSOR"/>
</dbReference>
<evidence type="ECO:0000313" key="9">
    <source>
        <dbReference type="Proteomes" id="UP000179102"/>
    </source>
</evidence>
<evidence type="ECO:0000256" key="3">
    <source>
        <dbReference type="ARBA" id="ARBA00022553"/>
    </source>
</evidence>
<accession>A0A1F5G8N4</accession>
<comment type="catalytic activity">
    <reaction evidence="1">
        <text>ATP + protein L-histidine = ADP + protein N-phospho-L-histidine.</text>
        <dbReference type="EC" id="2.7.13.3"/>
    </reaction>
</comment>
<evidence type="ECO:0000259" key="7">
    <source>
        <dbReference type="PROSITE" id="PS50109"/>
    </source>
</evidence>
<feature type="transmembrane region" description="Helical" evidence="6">
    <location>
        <begin position="78"/>
        <end position="96"/>
    </location>
</feature>
<dbReference type="PROSITE" id="PS50109">
    <property type="entry name" value="HIS_KIN"/>
    <property type="match status" value="1"/>
</dbReference>
<dbReference type="Proteomes" id="UP000179102">
    <property type="component" value="Unassembled WGS sequence"/>
</dbReference>
<dbReference type="GO" id="GO:0000155">
    <property type="term" value="F:phosphorelay sensor kinase activity"/>
    <property type="evidence" value="ECO:0007669"/>
    <property type="project" value="InterPro"/>
</dbReference>
<organism evidence="8 9">
    <name type="scientific">Candidatus Curtissbacteria bacterium RIFCSPHIGHO2_01_FULL_41_11</name>
    <dbReference type="NCBI Taxonomy" id="1797711"/>
    <lineage>
        <taxon>Bacteria</taxon>
        <taxon>Candidatus Curtissiibacteriota</taxon>
    </lineage>
</organism>
<protein>
    <recommendedName>
        <fullName evidence="2">histidine kinase</fullName>
        <ecNumber evidence="2">2.7.13.3</ecNumber>
    </recommendedName>
</protein>
<dbReference type="SUPFAM" id="SSF55874">
    <property type="entry name" value="ATPase domain of HSP90 chaperone/DNA topoisomerase II/histidine kinase"/>
    <property type="match status" value="1"/>
</dbReference>
<dbReference type="EMBL" id="MFAZ01000001">
    <property type="protein sequence ID" value="OGD88216.1"/>
    <property type="molecule type" value="Genomic_DNA"/>
</dbReference>
<proteinExistence type="predicted"/>
<feature type="transmembrane region" description="Helical" evidence="6">
    <location>
        <begin position="108"/>
        <end position="126"/>
    </location>
</feature>
<dbReference type="InterPro" id="IPR036097">
    <property type="entry name" value="HisK_dim/P_sf"/>
</dbReference>
<evidence type="ECO:0000256" key="5">
    <source>
        <dbReference type="ARBA" id="ARBA00022777"/>
    </source>
</evidence>
<feature type="transmembrane region" description="Helical" evidence="6">
    <location>
        <begin position="50"/>
        <end position="71"/>
    </location>
</feature>
<gene>
    <name evidence="8" type="ORF">A2870_01225</name>
</gene>
<comment type="caution">
    <text evidence="8">The sequence shown here is derived from an EMBL/GenBank/DDBJ whole genome shotgun (WGS) entry which is preliminary data.</text>
</comment>
<dbReference type="SMART" id="SM00387">
    <property type="entry name" value="HATPase_c"/>
    <property type="match status" value="1"/>
</dbReference>
<dbReference type="SUPFAM" id="SSF47384">
    <property type="entry name" value="Homodimeric domain of signal transducing histidine kinase"/>
    <property type="match status" value="1"/>
</dbReference>
<dbReference type="InterPro" id="IPR036890">
    <property type="entry name" value="HATPase_C_sf"/>
</dbReference>
<evidence type="ECO:0000256" key="6">
    <source>
        <dbReference type="SAM" id="Phobius"/>
    </source>
</evidence>
<evidence type="ECO:0000256" key="2">
    <source>
        <dbReference type="ARBA" id="ARBA00012438"/>
    </source>
</evidence>
<dbReference type="Gene3D" id="1.10.287.130">
    <property type="match status" value="1"/>
</dbReference>
<dbReference type="Gene3D" id="3.30.565.10">
    <property type="entry name" value="Histidine kinase-like ATPase, C-terminal domain"/>
    <property type="match status" value="1"/>
</dbReference>
<keyword evidence="6" id="KW-1133">Transmembrane helix</keyword>
<keyword evidence="6" id="KW-0812">Transmembrane</keyword>
<dbReference type="InterPro" id="IPR003594">
    <property type="entry name" value="HATPase_dom"/>
</dbReference>
<keyword evidence="4" id="KW-0808">Transferase</keyword>
<dbReference type="FunFam" id="3.30.565.10:FF:000006">
    <property type="entry name" value="Sensor histidine kinase WalK"/>
    <property type="match status" value="1"/>
</dbReference>
<dbReference type="PANTHER" id="PTHR43547">
    <property type="entry name" value="TWO-COMPONENT HISTIDINE KINASE"/>
    <property type="match status" value="1"/>
</dbReference>
<keyword evidence="6" id="KW-0472">Membrane</keyword>
<sequence>MPRFLIRDFGNLNIPNGKRFLNLHVGIIKNSAFLLITQLLILTSANFSKIYLQGIGPIPLYLASAILAVSITRISGRTFGLLSTLFSTVSIAYFSVPRENLSNWELAALSPVLIFLAASMAMVLLVQNNKTFEEIKKTKEREKELLRLISLQGEQYVKSEEEIKARDEFLSIASHEFKNLLTTILLQLQQTTHDIKTVSLVDFSFQNLLKRLENVKEQAWELSKMTNDLLNVSLIITGRFKMEPEKLEITALLRHKIDQFSQKSHKSEIMFHSDQEIEGKWDKIRLEQVITNLLTNAIKYGSGKPIEVKAEKTNSKAVISIRDQGVGIPKDQQKTIFEKFQRSATAKNFEGLGIGLYISNQIIQAQQGSIKVKSKPGRGSVFIVKLPLKPSLQALSE</sequence>
<keyword evidence="5" id="KW-0418">Kinase</keyword>
<feature type="transmembrane region" description="Helical" evidence="6">
    <location>
        <begin position="21"/>
        <end position="44"/>
    </location>
</feature>
<name>A0A1F5G8N4_9BACT</name>
<keyword evidence="3" id="KW-0597">Phosphoprotein</keyword>
<reference evidence="8 9" key="1">
    <citation type="journal article" date="2016" name="Nat. Commun.">
        <title>Thousands of microbial genomes shed light on interconnected biogeochemical processes in an aquifer system.</title>
        <authorList>
            <person name="Anantharaman K."/>
            <person name="Brown C.T."/>
            <person name="Hug L.A."/>
            <person name="Sharon I."/>
            <person name="Castelle C.J."/>
            <person name="Probst A.J."/>
            <person name="Thomas B.C."/>
            <person name="Singh A."/>
            <person name="Wilkins M.J."/>
            <person name="Karaoz U."/>
            <person name="Brodie E.L."/>
            <person name="Williams K.H."/>
            <person name="Hubbard S.S."/>
            <person name="Banfield J.F."/>
        </authorList>
    </citation>
    <scope>NUCLEOTIDE SEQUENCE [LARGE SCALE GENOMIC DNA]</scope>
</reference>
<dbReference type="InterPro" id="IPR004358">
    <property type="entry name" value="Sig_transdc_His_kin-like_C"/>
</dbReference>
<dbReference type="STRING" id="1797711.A2870_01225"/>
<dbReference type="PANTHER" id="PTHR43547:SF2">
    <property type="entry name" value="HYBRID SIGNAL TRANSDUCTION HISTIDINE KINASE C"/>
    <property type="match status" value="1"/>
</dbReference>
<feature type="domain" description="Histidine kinase" evidence="7">
    <location>
        <begin position="172"/>
        <end position="390"/>
    </location>
</feature>
<dbReference type="AlphaFoldDB" id="A0A1F5G8N4"/>
<evidence type="ECO:0000256" key="1">
    <source>
        <dbReference type="ARBA" id="ARBA00000085"/>
    </source>
</evidence>
<dbReference type="InterPro" id="IPR005467">
    <property type="entry name" value="His_kinase_dom"/>
</dbReference>
<evidence type="ECO:0000256" key="4">
    <source>
        <dbReference type="ARBA" id="ARBA00022679"/>
    </source>
</evidence>